<dbReference type="InterPro" id="IPR032543">
    <property type="entry name" value="DUF4946"/>
</dbReference>
<dbReference type="Proteomes" id="UP000050356">
    <property type="component" value="Unassembled WGS sequence"/>
</dbReference>
<comment type="caution">
    <text evidence="1">The sequence shown here is derived from an EMBL/GenBank/DDBJ whole genome shotgun (WGS) entry which is preliminary data.</text>
</comment>
<protein>
    <recommendedName>
        <fullName evidence="3">DUF4946 domain-containing protein</fullName>
    </recommendedName>
</protein>
<evidence type="ECO:0008006" key="3">
    <source>
        <dbReference type="Google" id="ProtNLM"/>
    </source>
</evidence>
<accession>A0A0P9S3D3</accession>
<dbReference type="PATRIC" id="fig|264451.4.peg.518"/>
<name>A0A0P9S3D3_PSESX</name>
<reference evidence="1 2" key="1">
    <citation type="submission" date="2015-09" db="EMBL/GenBank/DDBJ databases">
        <title>Genome announcement of multiple Pseudomonas syringae strains.</title>
        <authorList>
            <person name="Thakur S."/>
            <person name="Wang P.W."/>
            <person name="Gong Y."/>
            <person name="Weir B.S."/>
            <person name="Guttman D.S."/>
        </authorList>
    </citation>
    <scope>NUCLEOTIDE SEQUENCE [LARGE SCALE GENOMIC DNA]</scope>
    <source>
        <strain evidence="1 2">ICMP17524</strain>
    </source>
</reference>
<gene>
    <name evidence="1" type="ORF">ALO50_100347</name>
</gene>
<evidence type="ECO:0000313" key="1">
    <source>
        <dbReference type="EMBL" id="KPW92178.1"/>
    </source>
</evidence>
<evidence type="ECO:0000313" key="2">
    <source>
        <dbReference type="Proteomes" id="UP000050356"/>
    </source>
</evidence>
<proteinExistence type="predicted"/>
<organism evidence="1 2">
    <name type="scientific">Pseudomonas syringae pv. cerasicola</name>
    <dbReference type="NCBI Taxonomy" id="264451"/>
    <lineage>
        <taxon>Bacteria</taxon>
        <taxon>Pseudomonadati</taxon>
        <taxon>Pseudomonadota</taxon>
        <taxon>Gammaproteobacteria</taxon>
        <taxon>Pseudomonadales</taxon>
        <taxon>Pseudomonadaceae</taxon>
        <taxon>Pseudomonas</taxon>
        <taxon>Pseudomonas syringae</taxon>
    </lineage>
</organism>
<sequence>MYLQQNVQIMPNDTGQGGQCQTFVRITSLRSCSMPATGSEFPVNCSGGLTMILSQYRCSLPGLCLFLLLGAAQTHAADAMIIWPAGWEVESLPTESGKPVQPSVQVRQRAVKNDQSGNPLMVMELTQTRLTPGHEVNVPGVLLEMRKSVQVNFARSGLQSVCTHVRESRLSVVPALETTCTITQNGVHVLTQTLVAAASKEMAWSLSYAGSADGYTANKEEALRIRESLRLDDAQ</sequence>
<dbReference type="AlphaFoldDB" id="A0A0P9S3D3"/>
<dbReference type="EMBL" id="LJQA01000501">
    <property type="protein sequence ID" value="KPW92178.1"/>
    <property type="molecule type" value="Genomic_DNA"/>
</dbReference>
<dbReference type="Pfam" id="PF16304">
    <property type="entry name" value="DUF4946"/>
    <property type="match status" value="1"/>
</dbReference>